<gene>
    <name evidence="2" type="ORF">F0U47_04585</name>
</gene>
<dbReference type="InterPro" id="IPR028087">
    <property type="entry name" value="Tad_N"/>
</dbReference>
<dbReference type="Pfam" id="PF13400">
    <property type="entry name" value="Tad"/>
    <property type="match status" value="1"/>
</dbReference>
<evidence type="ECO:0000259" key="1">
    <source>
        <dbReference type="Pfam" id="PF13400"/>
    </source>
</evidence>
<dbReference type="InterPro" id="IPR021202">
    <property type="entry name" value="Rv3654c-like"/>
</dbReference>
<dbReference type="Proteomes" id="UP000324351">
    <property type="component" value="Unassembled WGS sequence"/>
</dbReference>
<comment type="caution">
    <text evidence="2">The sequence shown here is derived from an EMBL/GenBank/DDBJ whole genome shotgun (WGS) entry which is preliminary data.</text>
</comment>
<evidence type="ECO:0000313" key="2">
    <source>
        <dbReference type="EMBL" id="KAA1428228.1"/>
    </source>
</evidence>
<accession>A0A5B1M6T3</accession>
<feature type="domain" description="Putative Flp pilus-assembly TadG-like N-terminal" evidence="1">
    <location>
        <begin position="11"/>
        <end position="58"/>
    </location>
</feature>
<proteinExistence type="predicted"/>
<reference evidence="2 3" key="2">
    <citation type="submission" date="2019-09" db="EMBL/GenBank/DDBJ databases">
        <authorList>
            <person name="Jin C."/>
        </authorList>
    </citation>
    <scope>NUCLEOTIDE SEQUENCE [LARGE SCALE GENOMIC DNA]</scope>
    <source>
        <strain evidence="2 3">BN140041</strain>
    </source>
</reference>
<keyword evidence="3" id="KW-1185">Reference proteome</keyword>
<dbReference type="EMBL" id="VUJW01000002">
    <property type="protein sequence ID" value="KAA1428228.1"/>
    <property type="molecule type" value="Genomic_DNA"/>
</dbReference>
<dbReference type="AlphaFoldDB" id="A0A5B1M6T3"/>
<dbReference type="RefSeq" id="WP_149749166.1">
    <property type="nucleotide sequence ID" value="NZ_VUJW01000002.1"/>
</dbReference>
<name>A0A5B1M6T3_9ACTN</name>
<evidence type="ECO:0000313" key="3">
    <source>
        <dbReference type="Proteomes" id="UP000324351"/>
    </source>
</evidence>
<reference evidence="2 3" key="1">
    <citation type="submission" date="2019-09" db="EMBL/GenBank/DDBJ databases">
        <title>Nocardioides panacisoli sp. nov., isolated from the soil of a ginseng field.</title>
        <authorList>
            <person name="Cho C."/>
        </authorList>
    </citation>
    <scope>NUCLEOTIDE SEQUENCE [LARGE SCALE GENOMIC DNA]</scope>
    <source>
        <strain evidence="2 3">BN140041</strain>
    </source>
</reference>
<dbReference type="NCBIfam" id="TIGR03816">
    <property type="entry name" value="tadE_like_DECH"/>
    <property type="match status" value="1"/>
</dbReference>
<dbReference type="PROSITE" id="PS51257">
    <property type="entry name" value="PROKAR_LIPOPROTEIN"/>
    <property type="match status" value="1"/>
</dbReference>
<sequence>MRSPRRRDDEGAATLLVTACLGLLLLVGCALAVVAAMVTAHRSAQAAADLSALAGAAAVRDGGDPCGAAGGVAAANGARLTSCAVAGVEVAVVVEVTGPRWLGQRHDLSAQARAGPA</sequence>
<organism evidence="2 3">
    <name type="scientific">Nocardioides antri</name>
    <dbReference type="NCBI Taxonomy" id="2607659"/>
    <lineage>
        <taxon>Bacteria</taxon>
        <taxon>Bacillati</taxon>
        <taxon>Actinomycetota</taxon>
        <taxon>Actinomycetes</taxon>
        <taxon>Propionibacteriales</taxon>
        <taxon>Nocardioidaceae</taxon>
        <taxon>Nocardioides</taxon>
    </lineage>
</organism>
<protein>
    <submittedName>
        <fullName evidence="2">Flp pilus-assembly TadE/G-like family protein</fullName>
    </submittedName>
</protein>